<dbReference type="RefSeq" id="WP_012173955.1">
    <property type="nucleotide sequence ID" value="NC_009943.1"/>
</dbReference>
<dbReference type="Proteomes" id="UP000008561">
    <property type="component" value="Chromosome"/>
</dbReference>
<evidence type="ECO:0000259" key="1">
    <source>
        <dbReference type="Pfam" id="PF00535"/>
    </source>
</evidence>
<dbReference type="PANTHER" id="PTHR22916:SF65">
    <property type="entry name" value="SLR1065 PROTEIN"/>
    <property type="match status" value="1"/>
</dbReference>
<dbReference type="GO" id="GO:0016758">
    <property type="term" value="F:hexosyltransferase activity"/>
    <property type="evidence" value="ECO:0007669"/>
    <property type="project" value="UniProtKB-ARBA"/>
</dbReference>
<dbReference type="InterPro" id="IPR029044">
    <property type="entry name" value="Nucleotide-diphossugar_trans"/>
</dbReference>
<dbReference type="STRING" id="96561.Dole_0526"/>
<keyword evidence="3" id="KW-1185">Reference proteome</keyword>
<name>A8ZU24_DESOH</name>
<protein>
    <submittedName>
        <fullName evidence="2">Glycosyl transferase family 2</fullName>
    </submittedName>
</protein>
<sequence length="297" mass="34042">MQWPKISIVTPSFNQGRYLEATIDSVLSQGYPNLEYIIIDGGSTDNSLEIIKKYAAYLHFWSSKPDEGHYFAVNKGFTKAGGDVFAWLNSDDMYCRDALKTVGTIFADFPDVAWLTTLRQTVFNSRGQRISTKQMPGFSRQAFLDGLYVTKPFSGLGFIQQESTFWRHELWEKVGGVRTAFSLAGDFDLWARFFSHADLYGVDHPLAGFRVHENNRSRGTDTYIREAGQSLEEMRHRFNWPRGNGIASFWQGLKQAPPIRRLSNAFHIPWKNKYSAAVISKAETNMEGRWQIKTVYF</sequence>
<feature type="domain" description="Glycosyltransferase 2-like" evidence="1">
    <location>
        <begin position="7"/>
        <end position="143"/>
    </location>
</feature>
<dbReference type="CAZy" id="GT2">
    <property type="family name" value="Glycosyltransferase Family 2"/>
</dbReference>
<dbReference type="PANTHER" id="PTHR22916">
    <property type="entry name" value="GLYCOSYLTRANSFERASE"/>
    <property type="match status" value="1"/>
</dbReference>
<dbReference type="Gene3D" id="3.90.550.10">
    <property type="entry name" value="Spore Coat Polysaccharide Biosynthesis Protein SpsA, Chain A"/>
    <property type="match status" value="1"/>
</dbReference>
<dbReference type="EMBL" id="CP000859">
    <property type="protein sequence ID" value="ABW66336.1"/>
    <property type="molecule type" value="Genomic_DNA"/>
</dbReference>
<dbReference type="Pfam" id="PF00535">
    <property type="entry name" value="Glycos_transf_2"/>
    <property type="match status" value="1"/>
</dbReference>
<dbReference type="InterPro" id="IPR001173">
    <property type="entry name" value="Glyco_trans_2-like"/>
</dbReference>
<keyword evidence="2" id="KW-0808">Transferase</keyword>
<dbReference type="CDD" id="cd06433">
    <property type="entry name" value="GT_2_WfgS_like"/>
    <property type="match status" value="1"/>
</dbReference>
<dbReference type="KEGG" id="dol:Dole_0526"/>
<dbReference type="HOGENOM" id="CLU_025996_21_0_7"/>
<dbReference type="SUPFAM" id="SSF53448">
    <property type="entry name" value="Nucleotide-diphospho-sugar transferases"/>
    <property type="match status" value="1"/>
</dbReference>
<dbReference type="AlphaFoldDB" id="A8ZU24"/>
<proteinExistence type="predicted"/>
<dbReference type="eggNOG" id="COG1215">
    <property type="taxonomic scope" value="Bacteria"/>
</dbReference>
<accession>A8ZU24</accession>
<evidence type="ECO:0000313" key="3">
    <source>
        <dbReference type="Proteomes" id="UP000008561"/>
    </source>
</evidence>
<gene>
    <name evidence="2" type="ordered locus">Dole_0526</name>
</gene>
<evidence type="ECO:0000313" key="2">
    <source>
        <dbReference type="EMBL" id="ABW66336.1"/>
    </source>
</evidence>
<organism evidence="2 3">
    <name type="scientific">Desulfosudis oleivorans (strain DSM 6200 / JCM 39069 / Hxd3)</name>
    <name type="common">Desulfococcus oleovorans</name>
    <dbReference type="NCBI Taxonomy" id="96561"/>
    <lineage>
        <taxon>Bacteria</taxon>
        <taxon>Pseudomonadati</taxon>
        <taxon>Thermodesulfobacteriota</taxon>
        <taxon>Desulfobacteria</taxon>
        <taxon>Desulfobacterales</taxon>
        <taxon>Desulfosudaceae</taxon>
        <taxon>Desulfosudis</taxon>
    </lineage>
</organism>
<reference evidence="2 3" key="1">
    <citation type="submission" date="2007-10" db="EMBL/GenBank/DDBJ databases">
        <title>Complete sequence of Desulfococcus oleovorans Hxd3.</title>
        <authorList>
            <consortium name="US DOE Joint Genome Institute"/>
            <person name="Copeland A."/>
            <person name="Lucas S."/>
            <person name="Lapidus A."/>
            <person name="Barry K."/>
            <person name="Glavina del Rio T."/>
            <person name="Dalin E."/>
            <person name="Tice H."/>
            <person name="Pitluck S."/>
            <person name="Kiss H."/>
            <person name="Brettin T."/>
            <person name="Bruce D."/>
            <person name="Detter J.C."/>
            <person name="Han C."/>
            <person name="Schmutz J."/>
            <person name="Larimer F."/>
            <person name="Land M."/>
            <person name="Hauser L."/>
            <person name="Kyrpides N."/>
            <person name="Kim E."/>
            <person name="Wawrik B."/>
            <person name="Richardson P."/>
        </authorList>
    </citation>
    <scope>NUCLEOTIDE SEQUENCE [LARGE SCALE GENOMIC DNA]</scope>
    <source>
        <strain evidence="3">DSM 6200 / JCM 39069 / Hxd3</strain>
    </source>
</reference>